<dbReference type="RefSeq" id="WP_428221992.1">
    <property type="nucleotide sequence ID" value="NZ_JAPAAF010000023.1"/>
</dbReference>
<accession>A0AA41Y5K9</accession>
<evidence type="ECO:0000313" key="2">
    <source>
        <dbReference type="EMBL" id="MCW0483839.1"/>
    </source>
</evidence>
<gene>
    <name evidence="2" type="ORF">N2K84_13940</name>
</gene>
<name>A0AA41Y5K9_9BACT</name>
<evidence type="ECO:0000256" key="1">
    <source>
        <dbReference type="ARBA" id="ARBA00022649"/>
    </source>
</evidence>
<dbReference type="InterPro" id="IPR035093">
    <property type="entry name" value="RelE/ParE_toxin_dom_sf"/>
</dbReference>
<keyword evidence="3" id="KW-1185">Reference proteome</keyword>
<organism evidence="2 3">
    <name type="scientific">Gaoshiqia sediminis</name>
    <dbReference type="NCBI Taxonomy" id="2986998"/>
    <lineage>
        <taxon>Bacteria</taxon>
        <taxon>Pseudomonadati</taxon>
        <taxon>Bacteroidota</taxon>
        <taxon>Bacteroidia</taxon>
        <taxon>Marinilabiliales</taxon>
        <taxon>Prolixibacteraceae</taxon>
        <taxon>Gaoshiqia</taxon>
    </lineage>
</organism>
<dbReference type="AlphaFoldDB" id="A0AA41Y5K9"/>
<dbReference type="Gene3D" id="3.30.2310.20">
    <property type="entry name" value="RelE-like"/>
    <property type="match status" value="1"/>
</dbReference>
<reference evidence="2" key="1">
    <citation type="submission" date="2022-10" db="EMBL/GenBank/DDBJ databases">
        <title>Gaoshiqiia sediminis gen. nov., sp. nov., isolated from coastal sediment.</title>
        <authorList>
            <person name="Yu W.X."/>
            <person name="Mu D.S."/>
            <person name="Du J.Z."/>
            <person name="Liang Y.Q."/>
        </authorList>
    </citation>
    <scope>NUCLEOTIDE SEQUENCE</scope>
    <source>
        <strain evidence="2">A06</strain>
    </source>
</reference>
<proteinExistence type="predicted"/>
<evidence type="ECO:0000313" key="3">
    <source>
        <dbReference type="Proteomes" id="UP001163821"/>
    </source>
</evidence>
<dbReference type="Proteomes" id="UP001163821">
    <property type="component" value="Unassembled WGS sequence"/>
</dbReference>
<dbReference type="EMBL" id="JAPAAF010000023">
    <property type="protein sequence ID" value="MCW0483839.1"/>
    <property type="molecule type" value="Genomic_DNA"/>
</dbReference>
<keyword evidence="1" id="KW-1277">Toxin-antitoxin system</keyword>
<dbReference type="InterPro" id="IPR007712">
    <property type="entry name" value="RelE/ParE_toxin"/>
</dbReference>
<protein>
    <submittedName>
        <fullName evidence="2">Type II toxin-antitoxin system RelE/ParE family toxin</fullName>
    </submittedName>
</protein>
<dbReference type="Pfam" id="PF05016">
    <property type="entry name" value="ParE_toxin"/>
    <property type="match status" value="1"/>
</dbReference>
<sequence>MASDYKILWTQNAIADLEAILSYLEKEWSKKEIDRFKALLSKQLDFIQKNPKLFPVSNYKTALRKAVLSKQTILFYEIQDRHIFQVHLFNTSRDTDRLKRK</sequence>
<comment type="caution">
    <text evidence="2">The sequence shown here is derived from an EMBL/GenBank/DDBJ whole genome shotgun (WGS) entry which is preliminary data.</text>
</comment>